<keyword evidence="3" id="KW-1185">Reference proteome</keyword>
<comment type="caution">
    <text evidence="2">The sequence shown here is derived from an EMBL/GenBank/DDBJ whole genome shotgun (WGS) entry which is preliminary data.</text>
</comment>
<organism evidence="2 3">
    <name type="scientific">Eumeta variegata</name>
    <name type="common">Bagworm moth</name>
    <name type="synonym">Eumeta japonica</name>
    <dbReference type="NCBI Taxonomy" id="151549"/>
    <lineage>
        <taxon>Eukaryota</taxon>
        <taxon>Metazoa</taxon>
        <taxon>Ecdysozoa</taxon>
        <taxon>Arthropoda</taxon>
        <taxon>Hexapoda</taxon>
        <taxon>Insecta</taxon>
        <taxon>Pterygota</taxon>
        <taxon>Neoptera</taxon>
        <taxon>Endopterygota</taxon>
        <taxon>Lepidoptera</taxon>
        <taxon>Glossata</taxon>
        <taxon>Ditrysia</taxon>
        <taxon>Tineoidea</taxon>
        <taxon>Psychidae</taxon>
        <taxon>Oiketicinae</taxon>
        <taxon>Eumeta</taxon>
    </lineage>
</organism>
<evidence type="ECO:0000313" key="2">
    <source>
        <dbReference type="EMBL" id="GBP81915.1"/>
    </source>
</evidence>
<feature type="region of interest" description="Disordered" evidence="1">
    <location>
        <begin position="1"/>
        <end position="33"/>
    </location>
</feature>
<dbReference type="AlphaFoldDB" id="A0A4C1Z5N5"/>
<sequence length="137" mass="16362">MPSKDAVGNRPRAGTPQLRNSLEPSKDTIRGHLKPLGKTYKTCRILPHELNEIQAKRRLEVCKQLLALPKDDHFMERDMSEEQGERMHQDLRVMEERYQGYWDTNMMTDYRRSLTRHFPKSTHRRRALKRSFLELND</sequence>
<evidence type="ECO:0000256" key="1">
    <source>
        <dbReference type="SAM" id="MobiDB-lite"/>
    </source>
</evidence>
<gene>
    <name evidence="2" type="ORF">EVAR_65093_1</name>
</gene>
<dbReference type="EMBL" id="BGZK01001537">
    <property type="protein sequence ID" value="GBP81915.1"/>
    <property type="molecule type" value="Genomic_DNA"/>
</dbReference>
<proteinExistence type="predicted"/>
<name>A0A4C1Z5N5_EUMVA</name>
<accession>A0A4C1Z5N5</accession>
<reference evidence="2 3" key="1">
    <citation type="journal article" date="2019" name="Commun. Biol.">
        <title>The bagworm genome reveals a unique fibroin gene that provides high tensile strength.</title>
        <authorList>
            <person name="Kono N."/>
            <person name="Nakamura H."/>
            <person name="Ohtoshi R."/>
            <person name="Tomita M."/>
            <person name="Numata K."/>
            <person name="Arakawa K."/>
        </authorList>
    </citation>
    <scope>NUCLEOTIDE SEQUENCE [LARGE SCALE GENOMIC DNA]</scope>
</reference>
<dbReference type="OrthoDB" id="8063408at2759"/>
<dbReference type="PANTHER" id="PTHR46114">
    <property type="entry name" value="APPLE DOMAIN-CONTAINING PROTEIN"/>
    <property type="match status" value="1"/>
</dbReference>
<dbReference type="PANTHER" id="PTHR46114:SF1">
    <property type="entry name" value="ZAD DOMAIN-CONTAINING PROTEIN"/>
    <property type="match status" value="1"/>
</dbReference>
<protein>
    <submittedName>
        <fullName evidence="2">Uncharacterized protein</fullName>
    </submittedName>
</protein>
<evidence type="ECO:0000313" key="3">
    <source>
        <dbReference type="Proteomes" id="UP000299102"/>
    </source>
</evidence>
<dbReference type="Proteomes" id="UP000299102">
    <property type="component" value="Unassembled WGS sequence"/>
</dbReference>